<dbReference type="PANTHER" id="PTHR42837:SF2">
    <property type="entry name" value="MEMBRANE METALLOPROTEASE ARASP2, CHLOROPLASTIC-RELATED"/>
    <property type="match status" value="1"/>
</dbReference>
<dbReference type="PROSITE" id="PS50106">
    <property type="entry name" value="PDZ"/>
    <property type="match status" value="1"/>
</dbReference>
<gene>
    <name evidence="6" type="ORF">GCM10009105_26390</name>
</gene>
<dbReference type="InterPro" id="IPR004387">
    <property type="entry name" value="Pept_M50_Zn"/>
</dbReference>
<dbReference type="InterPro" id="IPR001478">
    <property type="entry name" value="PDZ"/>
</dbReference>
<evidence type="ECO:0000256" key="2">
    <source>
        <dbReference type="SAM" id="Coils"/>
    </source>
</evidence>
<evidence type="ECO:0000256" key="4">
    <source>
        <dbReference type="SAM" id="SignalP"/>
    </source>
</evidence>
<dbReference type="InterPro" id="IPR036034">
    <property type="entry name" value="PDZ_sf"/>
</dbReference>
<evidence type="ECO:0000313" key="7">
    <source>
        <dbReference type="Proteomes" id="UP001501523"/>
    </source>
</evidence>
<evidence type="ECO:0000259" key="5">
    <source>
        <dbReference type="PROSITE" id="PS50106"/>
    </source>
</evidence>
<feature type="coiled-coil region" evidence="2">
    <location>
        <begin position="45"/>
        <end position="72"/>
    </location>
</feature>
<dbReference type="EMBL" id="BAAAEU010000023">
    <property type="protein sequence ID" value="GAA0718636.1"/>
    <property type="molecule type" value="Genomic_DNA"/>
</dbReference>
<dbReference type="Gene3D" id="2.30.42.10">
    <property type="match status" value="2"/>
</dbReference>
<keyword evidence="7" id="KW-1185">Reference proteome</keyword>
<evidence type="ECO:0000256" key="3">
    <source>
        <dbReference type="SAM" id="MobiDB-lite"/>
    </source>
</evidence>
<feature type="region of interest" description="Disordered" evidence="3">
    <location>
        <begin position="345"/>
        <end position="385"/>
    </location>
</feature>
<comment type="caution">
    <text evidence="6">The sequence shown here is derived from an EMBL/GenBank/DDBJ whole genome shotgun (WGS) entry which is preliminary data.</text>
</comment>
<feature type="domain" description="PDZ" evidence="5">
    <location>
        <begin position="90"/>
        <end position="136"/>
    </location>
</feature>
<evidence type="ECO:0000256" key="1">
    <source>
        <dbReference type="ARBA" id="ARBA00001947"/>
    </source>
</evidence>
<feature type="compositionally biased region" description="Pro residues" evidence="3">
    <location>
        <begin position="349"/>
        <end position="379"/>
    </location>
</feature>
<name>A0ABP3TYN4_9GAMM</name>
<feature type="signal peptide" evidence="4">
    <location>
        <begin position="1"/>
        <end position="19"/>
    </location>
</feature>
<reference evidence="7" key="1">
    <citation type="journal article" date="2019" name="Int. J. Syst. Evol. Microbiol.">
        <title>The Global Catalogue of Microorganisms (GCM) 10K type strain sequencing project: providing services to taxonomists for standard genome sequencing and annotation.</title>
        <authorList>
            <consortium name="The Broad Institute Genomics Platform"/>
            <consortium name="The Broad Institute Genome Sequencing Center for Infectious Disease"/>
            <person name="Wu L."/>
            <person name="Ma J."/>
        </authorList>
    </citation>
    <scope>NUCLEOTIDE SEQUENCE [LARGE SCALE GENOMIC DNA]</scope>
    <source>
        <strain evidence="7">JCM 15421</strain>
    </source>
</reference>
<dbReference type="Pfam" id="PF13180">
    <property type="entry name" value="PDZ_2"/>
    <property type="match status" value="2"/>
</dbReference>
<keyword evidence="4" id="KW-0732">Signal</keyword>
<dbReference type="SMART" id="SM00228">
    <property type="entry name" value="PDZ"/>
    <property type="match status" value="2"/>
</dbReference>
<protein>
    <recommendedName>
        <fullName evidence="5">PDZ domain-containing protein</fullName>
    </recommendedName>
</protein>
<dbReference type="PANTHER" id="PTHR42837">
    <property type="entry name" value="REGULATOR OF SIGMA-E PROTEASE RSEP"/>
    <property type="match status" value="1"/>
</dbReference>
<feature type="chain" id="PRO_5046890089" description="PDZ domain-containing protein" evidence="4">
    <location>
        <begin position="20"/>
        <end position="385"/>
    </location>
</feature>
<organism evidence="6 7">
    <name type="scientific">Dokdonella soli</name>
    <dbReference type="NCBI Taxonomy" id="529810"/>
    <lineage>
        <taxon>Bacteria</taxon>
        <taxon>Pseudomonadati</taxon>
        <taxon>Pseudomonadota</taxon>
        <taxon>Gammaproteobacteria</taxon>
        <taxon>Lysobacterales</taxon>
        <taxon>Rhodanobacteraceae</taxon>
        <taxon>Dokdonella</taxon>
    </lineage>
</organism>
<comment type="cofactor">
    <cofactor evidence="1">
        <name>Zn(2+)</name>
        <dbReference type="ChEBI" id="CHEBI:29105"/>
    </cofactor>
</comment>
<evidence type="ECO:0000313" key="6">
    <source>
        <dbReference type="EMBL" id="GAA0718636.1"/>
    </source>
</evidence>
<dbReference type="SUPFAM" id="SSF50156">
    <property type="entry name" value="PDZ domain-like"/>
    <property type="match status" value="2"/>
</dbReference>
<keyword evidence="2" id="KW-0175">Coiled coil</keyword>
<dbReference type="RefSeq" id="WP_343791887.1">
    <property type="nucleotide sequence ID" value="NZ_BAAAEU010000023.1"/>
</dbReference>
<sequence>MKRTVLFAALALAAPGAFAADATSKSAPAAPAATSPSGVTPTVDTAAARTELAELRAQMQELSRKMAKLSGELGDVGPRAYAYRYVGDPNRGMIGVVLAKDERGLRVTAVTPGGPASKAGIKNGDVIANVRGDLEGPSGDTATFLNEALRNLKVGQEVKLFVLRDGKKSEVTVKAERREPYNFADAFGADSGDGGMLPPDFDKHIRKSVEIATRQAQRAAEHAQLTQEQSLRIAQRANEQAQRTLRHVSLSMPWWGLNLASLNPELGRYFGTDKGALVISADADALPGLRGGDVITSVAGETVSRPEDALRALRDQPAGKDVPIRLLRDHKTVALNVKAPEFKSIFSMPPIPPTPPVPPAPPAAATPPAPPVPPVPPMPSLSDDD</sequence>
<accession>A0ABP3TYN4</accession>
<dbReference type="Proteomes" id="UP001501523">
    <property type="component" value="Unassembled WGS sequence"/>
</dbReference>
<proteinExistence type="predicted"/>